<feature type="compositionally biased region" description="Polar residues" evidence="1">
    <location>
        <begin position="526"/>
        <end position="538"/>
    </location>
</feature>
<feature type="compositionally biased region" description="Basic and acidic residues" evidence="1">
    <location>
        <begin position="258"/>
        <end position="268"/>
    </location>
</feature>
<feature type="region of interest" description="Disordered" evidence="1">
    <location>
        <begin position="1173"/>
        <end position="1308"/>
    </location>
</feature>
<feature type="compositionally biased region" description="Polar residues" evidence="1">
    <location>
        <begin position="757"/>
        <end position="776"/>
    </location>
</feature>
<sequence>MPDTCDLYPTSDEQSTRPEAIAGGANGNSEPRTRRWDADGTNQRTANGTRSAEAHAPHAMMSEACTQSGYPEIRTRVDPGTALSRTPQNERWVSFNKEVLQNILENTIRIQMGEHNPGEGSNAGRRDGPPEGDADGRTMYASRDASSVEKVDDRYVCADSDSEDESINVTSCDDEDFRRSPGVGDTPPGVYQTGSTGDPVSASELVVVPVDLGRDDGRMRRDYATSGSCGGRDRSGSPEHDVSRLGRVAAERPSTVRSGEDGRPRGEPRIMWGSSPTEASRAASEPPVEPSLVCGERPRAAVSSPSSTSTERGTPCRQQQQSAGAGSLGTAEPLPPPTTTTPRPHNNPLSARSDTVEPRLCRGVMTVENANACHSIPSSAELGYGRHHQIGPINLRAEHVTATDTIGSESGDGERATMNGAGCRASGESCACVGVLDACQSKKNIQVCSKLKMAPGHQHWVRISKAAIEDILDELVVSSISDDSGSESRSQTPSSELGDSPDGGAKSERDKSSKSTQDKEEPVASQIGSRNSSTKCKIQTSASVIREELGQCQEHSENDPDDKYSSLAPVINSKDIPISPGGGGADPDTASPDTKVPEGISTERHAADDSAEKGVPEENHQKQTKNGLAVNEVVNVGWTVVNKPLISGDVDRALARELSPEVDCRPDTEMNSGSLVTSSKTVIGSKKANPDTSKVGEGTGQEKSNDLKVEGVRVAVAPDPGSLITAGPWNNPATALLLGALCMGEHKKVCKLASQNSARINKRASSSTDCGPSAKSTRPDLHCVGMDLRLSKRSDKTEHVPPEESRPVSRHSPSRDKITSSRLLAQDKKLPTSSTPKETKILGGSGSTTARDLQSRKVIASPSRATHMTVSGRGSDVMTTVYPEIVARPADSHVISLVTQNGSGTSSNSLDDPSNSCSRTTPNQQRLVVVEEDPDYLPKATDFSARTGKTAAITSKVLRSERLFPNVPNKSSRRNTKANQKTRKEPRCGWIVVSKDEVHTIMDSLTSQLFVDDHTAENDVRKASSAADVRLSGRSVSNAVGTLPEVLKNRENQLNKEHRQPSAERSRDELATSELDDLKQQRQPTVIETEVVAPPSLAALPRDDELQTSEDDDFRRTAIDALKAVYNHEDGLEGGNKSFSEQQQLQQQKQQQQQQQQLQYQQQAAGNGITVVPLSNQSLSGSEDVGRKSNLVGDRQSEADDSSRLMTIERHLPVTRPTYDKDHATSTVTGNSSGGSATGRPTTSDSSPDPERASRGFKWKSSILARVLDGLDTGDVTGSRERRRRGSARQVQATFGEQPLKQTTEKNQ</sequence>
<gene>
    <name evidence="2" type="ORF">LSH36_193g14009</name>
</gene>
<feature type="compositionally biased region" description="Basic and acidic residues" evidence="1">
    <location>
        <begin position="601"/>
        <end position="621"/>
    </location>
</feature>
<accession>A0AAD9JRQ0</accession>
<feature type="compositionally biased region" description="Polar residues" evidence="1">
    <location>
        <begin position="669"/>
        <end position="682"/>
    </location>
</feature>
<feature type="region of interest" description="Disordered" evidence="1">
    <location>
        <begin position="111"/>
        <end position="357"/>
    </location>
</feature>
<keyword evidence="3" id="KW-1185">Reference proteome</keyword>
<feature type="compositionally biased region" description="Low complexity" evidence="1">
    <location>
        <begin position="480"/>
        <end position="490"/>
    </location>
</feature>
<feature type="compositionally biased region" description="Polar residues" evidence="1">
    <location>
        <begin position="303"/>
        <end position="312"/>
    </location>
</feature>
<protein>
    <submittedName>
        <fullName evidence="2">Uncharacterized protein</fullName>
    </submittedName>
</protein>
<feature type="region of interest" description="Disordered" evidence="1">
    <location>
        <begin position="663"/>
        <end position="705"/>
    </location>
</feature>
<evidence type="ECO:0000313" key="2">
    <source>
        <dbReference type="EMBL" id="KAK2157385.1"/>
    </source>
</evidence>
<dbReference type="EMBL" id="JAODUP010000193">
    <property type="protein sequence ID" value="KAK2157385.1"/>
    <property type="molecule type" value="Genomic_DNA"/>
</dbReference>
<proteinExistence type="predicted"/>
<dbReference type="Proteomes" id="UP001208570">
    <property type="component" value="Unassembled WGS sequence"/>
</dbReference>
<feature type="compositionally biased region" description="Basic and acidic residues" evidence="1">
    <location>
        <begin position="146"/>
        <end position="156"/>
    </location>
</feature>
<feature type="region of interest" description="Disordered" evidence="1">
    <location>
        <begin position="480"/>
        <end position="538"/>
    </location>
</feature>
<feature type="region of interest" description="Disordered" evidence="1">
    <location>
        <begin position="1130"/>
        <end position="1150"/>
    </location>
</feature>
<feature type="region of interest" description="Disordered" evidence="1">
    <location>
        <begin position="1042"/>
        <end position="1113"/>
    </location>
</feature>
<feature type="compositionally biased region" description="Basic and acidic residues" evidence="1">
    <location>
        <begin position="789"/>
        <end position="830"/>
    </location>
</feature>
<reference evidence="2" key="1">
    <citation type="journal article" date="2023" name="Mol. Biol. Evol.">
        <title>Third-Generation Sequencing Reveals the Adaptive Role of the Epigenome in Three Deep-Sea Polychaetes.</title>
        <authorList>
            <person name="Perez M."/>
            <person name="Aroh O."/>
            <person name="Sun Y."/>
            <person name="Lan Y."/>
            <person name="Juniper S.K."/>
            <person name="Young C.R."/>
            <person name="Angers B."/>
            <person name="Qian P.Y."/>
        </authorList>
    </citation>
    <scope>NUCLEOTIDE SEQUENCE</scope>
    <source>
        <strain evidence="2">P08H-3</strain>
    </source>
</reference>
<feature type="compositionally biased region" description="Low complexity" evidence="1">
    <location>
        <begin position="340"/>
        <end position="349"/>
    </location>
</feature>
<comment type="caution">
    <text evidence="2">The sequence shown here is derived from an EMBL/GenBank/DDBJ whole genome shotgun (WGS) entry which is preliminary data.</text>
</comment>
<feature type="region of interest" description="Disordered" evidence="1">
    <location>
        <begin position="1"/>
        <end position="58"/>
    </location>
</feature>
<feature type="region of interest" description="Disordered" evidence="1">
    <location>
        <begin position="899"/>
        <end position="923"/>
    </location>
</feature>
<organism evidence="2 3">
    <name type="scientific">Paralvinella palmiformis</name>
    <dbReference type="NCBI Taxonomy" id="53620"/>
    <lineage>
        <taxon>Eukaryota</taxon>
        <taxon>Metazoa</taxon>
        <taxon>Spiralia</taxon>
        <taxon>Lophotrochozoa</taxon>
        <taxon>Annelida</taxon>
        <taxon>Polychaeta</taxon>
        <taxon>Sedentaria</taxon>
        <taxon>Canalipalpata</taxon>
        <taxon>Terebellida</taxon>
        <taxon>Terebelliformia</taxon>
        <taxon>Alvinellidae</taxon>
        <taxon>Paralvinella</taxon>
    </lineage>
</organism>
<feature type="region of interest" description="Disordered" evidence="1">
    <location>
        <begin position="572"/>
        <end position="627"/>
    </location>
</feature>
<feature type="compositionally biased region" description="Polar residues" evidence="1">
    <location>
        <begin position="1290"/>
        <end position="1302"/>
    </location>
</feature>
<name>A0AAD9JRQ0_9ANNE</name>
<evidence type="ECO:0000313" key="3">
    <source>
        <dbReference type="Proteomes" id="UP001208570"/>
    </source>
</evidence>
<feature type="compositionally biased region" description="Basic and acidic residues" evidence="1">
    <location>
        <begin position="1047"/>
        <end position="1080"/>
    </location>
</feature>
<feature type="compositionally biased region" description="Basic and acidic residues" evidence="1">
    <location>
        <begin position="1195"/>
        <end position="1224"/>
    </location>
</feature>
<feature type="compositionally biased region" description="Polar residues" evidence="1">
    <location>
        <begin position="40"/>
        <end position="50"/>
    </location>
</feature>
<feature type="compositionally biased region" description="Basic and acidic residues" evidence="1">
    <location>
        <begin position="212"/>
        <end position="223"/>
    </location>
</feature>
<feature type="compositionally biased region" description="Basic and acidic residues" evidence="1">
    <location>
        <begin position="231"/>
        <end position="244"/>
    </location>
</feature>
<feature type="compositionally biased region" description="Basic and acidic residues" evidence="1">
    <location>
        <begin position="505"/>
        <end position="522"/>
    </location>
</feature>
<feature type="region of interest" description="Disordered" evidence="1">
    <location>
        <begin position="757"/>
        <end position="852"/>
    </location>
</feature>
<evidence type="ECO:0000256" key="1">
    <source>
        <dbReference type="SAM" id="MobiDB-lite"/>
    </source>
</evidence>